<dbReference type="Proteomes" id="UP001349343">
    <property type="component" value="Segment"/>
</dbReference>
<protein>
    <submittedName>
        <fullName evidence="1">Uncharacterized protein</fullName>
    </submittedName>
</protein>
<name>A0ABZ0Z1T5_9CAUD</name>
<reference evidence="1 2" key="1">
    <citation type="submission" date="2023-11" db="EMBL/GenBank/DDBJ databases">
        <authorList>
            <person name="Cook R."/>
            <person name="Crisci M."/>
            <person name="Pye H."/>
            <person name="Adriaenssens E."/>
            <person name="Santini J."/>
        </authorList>
    </citation>
    <scope>NUCLEOTIDE SEQUENCE [LARGE SCALE GENOMIC DNA]</scope>
    <source>
        <strain evidence="1">Lak_Megaphage_RVC_JS4_GC31</strain>
    </source>
</reference>
<evidence type="ECO:0000313" key="1">
    <source>
        <dbReference type="EMBL" id="WQJ52979.1"/>
    </source>
</evidence>
<evidence type="ECO:0000313" key="2">
    <source>
        <dbReference type="Proteomes" id="UP001349343"/>
    </source>
</evidence>
<organism evidence="1 2">
    <name type="scientific">phage Lak_Megaphage_RVC_JS4_GC31</name>
    <dbReference type="NCBI Taxonomy" id="3109228"/>
    <lineage>
        <taxon>Viruses</taxon>
        <taxon>Duplodnaviria</taxon>
        <taxon>Heunggongvirae</taxon>
        <taxon>Uroviricota</taxon>
        <taxon>Caudoviricetes</taxon>
        <taxon>Caudoviricetes code 15 clade</taxon>
    </lineage>
</organism>
<sequence length="175" mass="20642">MNILEILKLLFTKIGDAESIHAVFDSISKIPNSLKKALIIVLVLGGIYFNYSKLYTYEINGLKQDVIELRAVVSNNVQSEDYGHDIYYLTEAIKMCEQINKYAYEEEQFKLDIITQYIQKHTPNDPILYDLEAMKKRNRYCYDHWSAEFQRILEHCRNSYKPIGNKKQDEETQDK</sequence>
<keyword evidence="2" id="KW-1185">Reference proteome</keyword>
<dbReference type="EMBL" id="OR769222">
    <property type="protein sequence ID" value="WQJ52979.1"/>
    <property type="molecule type" value="Genomic_DNA"/>
</dbReference>
<accession>A0ABZ0Z1T5</accession>
<proteinExistence type="predicted"/>